<comment type="subcellular location">
    <subcellularLocation>
        <location evidence="5">Cell membrane</location>
        <topology evidence="5">Peripheral membrane protein</topology>
        <orientation evidence="5">Cytoplasmic side</orientation>
    </subcellularLocation>
    <text evidence="5">Localizes to the Z ring in an FtsZ-dependent manner. Targeted to the membrane through a conserved C-terminal amphipathic helix.</text>
</comment>
<dbReference type="NCBIfam" id="TIGR01174">
    <property type="entry name" value="ftsA"/>
    <property type="match status" value="1"/>
</dbReference>
<dbReference type="SMART" id="SM00842">
    <property type="entry name" value="FtsA"/>
    <property type="match status" value="1"/>
</dbReference>
<evidence type="ECO:0000256" key="4">
    <source>
        <dbReference type="ARBA" id="ARBA00023306"/>
    </source>
</evidence>
<evidence type="ECO:0000259" key="7">
    <source>
        <dbReference type="SMART" id="SM00842"/>
    </source>
</evidence>
<keyword evidence="4 5" id="KW-0131">Cell cycle</keyword>
<keyword evidence="1 5" id="KW-1003">Cell membrane</keyword>
<dbReference type="SUPFAM" id="SSF53067">
    <property type="entry name" value="Actin-like ATPase domain"/>
    <property type="match status" value="2"/>
</dbReference>
<evidence type="ECO:0000256" key="2">
    <source>
        <dbReference type="ARBA" id="ARBA00022618"/>
    </source>
</evidence>
<organism evidence="8 9">
    <name type="scientific">Psychrobacter pasteurii</name>
    <dbReference type="NCBI Taxonomy" id="1945520"/>
    <lineage>
        <taxon>Bacteria</taxon>
        <taxon>Pseudomonadati</taxon>
        <taxon>Pseudomonadota</taxon>
        <taxon>Gammaproteobacteria</taxon>
        <taxon>Moraxellales</taxon>
        <taxon>Moraxellaceae</taxon>
        <taxon>Psychrobacter</taxon>
    </lineage>
</organism>
<sequence>MSKSENLLAVIHLSATAVYVVVGNVVSETDIRIKGVGEIPTEDFQQGQIKHFDRLKSSIRQAIIQAEEMANCRIHSVWLTLSTPELLSSNGFGAVDIEQGVVETQHIVKALSLAKASVLPNTHYLMHHCQQGIFLDNKEQMVDDAIGMYANKVTVMYHLMMMPVSSRQNIQKLIQACDISIDHMLFDAVSSAEYSLMPEEREQGVCLIDIGASSTSVCVYRENKLIFTHCIPEGGNKVTMDISADLNLTMMEAEKLKIQRGTVDTRDVDPTRFETFPRVGMADEATISMLQLAQIIEARYIEIYRIIFQKLADEGLMDYLQRGVILTGGGSQVRGMVRFSKRLLEMPVVMSNPHDAITAYTHFGDDDKVKELNLRVSQRALQTAYGALLYSQSEQFKHSEKSSPEALEINKPNKFSTFKHNLSNFFKSII</sequence>
<evidence type="ECO:0000256" key="1">
    <source>
        <dbReference type="ARBA" id="ARBA00022475"/>
    </source>
</evidence>
<evidence type="ECO:0000256" key="5">
    <source>
        <dbReference type="HAMAP-Rule" id="MF_02033"/>
    </source>
</evidence>
<accession>A0A1R4EI48</accession>
<dbReference type="GO" id="GO:0043093">
    <property type="term" value="P:FtsZ-dependent cytokinesis"/>
    <property type="evidence" value="ECO:0007669"/>
    <property type="project" value="UniProtKB-UniRule"/>
</dbReference>
<keyword evidence="2 5" id="KW-0132">Cell division</keyword>
<feature type="domain" description="SHS2" evidence="7">
    <location>
        <begin position="8"/>
        <end position="195"/>
    </location>
</feature>
<dbReference type="STRING" id="1945520.A1019T_02152"/>
<dbReference type="PIRSF" id="PIRSF003101">
    <property type="entry name" value="FtsA"/>
    <property type="match status" value="1"/>
</dbReference>
<comment type="subunit">
    <text evidence="5">Self-interacts. Interacts with FtsZ.</text>
</comment>
<dbReference type="HAMAP" id="MF_02033">
    <property type="entry name" value="FtsA"/>
    <property type="match status" value="1"/>
</dbReference>
<evidence type="ECO:0000256" key="3">
    <source>
        <dbReference type="ARBA" id="ARBA00023136"/>
    </source>
</evidence>
<proteinExistence type="inferred from homology"/>
<evidence type="ECO:0000313" key="9">
    <source>
        <dbReference type="Proteomes" id="UP000188169"/>
    </source>
</evidence>
<keyword evidence="3 5" id="KW-0472">Membrane</keyword>
<dbReference type="EMBL" id="FUGD01000128">
    <property type="protein sequence ID" value="SJM38162.1"/>
    <property type="molecule type" value="Genomic_DNA"/>
</dbReference>
<gene>
    <name evidence="5 8" type="primary">ftsA</name>
    <name evidence="8" type="ORF">A1019T_02152</name>
</gene>
<dbReference type="InterPro" id="IPR003494">
    <property type="entry name" value="SHS2_FtsA"/>
</dbReference>
<dbReference type="InterPro" id="IPR043129">
    <property type="entry name" value="ATPase_NBD"/>
</dbReference>
<dbReference type="OrthoDB" id="9810567at2"/>
<dbReference type="Pfam" id="PF14450">
    <property type="entry name" value="FtsA"/>
    <property type="match status" value="1"/>
</dbReference>
<reference evidence="9" key="1">
    <citation type="submission" date="2017-02" db="EMBL/GenBank/DDBJ databases">
        <authorList>
            <person name="Mornico D."/>
        </authorList>
    </citation>
    <scope>NUCLEOTIDE SEQUENCE [LARGE SCALE GENOMIC DNA]</scope>
</reference>
<dbReference type="RefSeq" id="WP_077449525.1">
    <property type="nucleotide sequence ID" value="NZ_FUGD01000128.1"/>
</dbReference>
<comment type="similarity">
    <text evidence="5 6">Belongs to the FtsA/MreB family.</text>
</comment>
<dbReference type="GO" id="GO:0032153">
    <property type="term" value="C:cell division site"/>
    <property type="evidence" value="ECO:0007669"/>
    <property type="project" value="UniProtKB-UniRule"/>
</dbReference>
<evidence type="ECO:0000313" key="8">
    <source>
        <dbReference type="EMBL" id="SJM38162.1"/>
    </source>
</evidence>
<evidence type="ECO:0000256" key="6">
    <source>
        <dbReference type="PIRNR" id="PIRNR003101"/>
    </source>
</evidence>
<comment type="function">
    <text evidence="5 6">Cell division protein that is involved in the assembly of the Z ring. May serve as a membrane anchor for the Z ring.</text>
</comment>
<dbReference type="PANTHER" id="PTHR32432">
    <property type="entry name" value="CELL DIVISION PROTEIN FTSA-RELATED"/>
    <property type="match status" value="1"/>
</dbReference>
<dbReference type="GO" id="GO:0009898">
    <property type="term" value="C:cytoplasmic side of plasma membrane"/>
    <property type="evidence" value="ECO:0007669"/>
    <property type="project" value="UniProtKB-UniRule"/>
</dbReference>
<keyword evidence="9" id="KW-1185">Reference proteome</keyword>
<name>A0A1R4EI48_9GAMM</name>
<dbReference type="Gene3D" id="3.30.420.40">
    <property type="match status" value="1"/>
</dbReference>
<dbReference type="InterPro" id="IPR050696">
    <property type="entry name" value="FtsA/MreB"/>
</dbReference>
<protein>
    <recommendedName>
        <fullName evidence="5 6">Cell division protein FtsA</fullName>
    </recommendedName>
</protein>
<dbReference type="Proteomes" id="UP000188169">
    <property type="component" value="Unassembled WGS sequence"/>
</dbReference>
<dbReference type="InterPro" id="IPR020823">
    <property type="entry name" value="Cell_div_FtsA"/>
</dbReference>
<dbReference type="PANTHER" id="PTHR32432:SF4">
    <property type="entry name" value="CELL DIVISION PROTEIN FTSA"/>
    <property type="match status" value="1"/>
</dbReference>
<dbReference type="AlphaFoldDB" id="A0A1R4EI48"/>